<dbReference type="CDD" id="cd06127">
    <property type="entry name" value="DEDDh"/>
    <property type="match status" value="1"/>
</dbReference>
<comment type="function">
    <text evidence="1">DNA polymerase III is a complex, multichain enzyme responsible for most of the replicative synthesis in bacteria. The epsilon subunit contain the editing function and is a proofreading 3'-5' exonuclease.</text>
</comment>
<evidence type="ECO:0000313" key="5">
    <source>
        <dbReference type="Proteomes" id="UP000467214"/>
    </source>
</evidence>
<proteinExistence type="predicted"/>
<organism evidence="4 5">
    <name type="scientific">Craterilacuibacter sinensis</name>
    <dbReference type="NCBI Taxonomy" id="2686017"/>
    <lineage>
        <taxon>Bacteria</taxon>
        <taxon>Pseudomonadati</taxon>
        <taxon>Pseudomonadota</taxon>
        <taxon>Betaproteobacteria</taxon>
        <taxon>Neisseriales</taxon>
        <taxon>Neisseriaceae</taxon>
        <taxon>Craterilacuibacter</taxon>
    </lineage>
</organism>
<dbReference type="PANTHER" id="PTHR30231:SF37">
    <property type="entry name" value="EXODEOXYRIBONUCLEASE 10"/>
    <property type="match status" value="1"/>
</dbReference>
<dbReference type="EMBL" id="WSSB01000014">
    <property type="protein sequence ID" value="MXR37981.1"/>
    <property type="molecule type" value="Genomic_DNA"/>
</dbReference>
<dbReference type="AlphaFoldDB" id="A0A845BTR0"/>
<evidence type="ECO:0000256" key="1">
    <source>
        <dbReference type="ARBA" id="ARBA00025483"/>
    </source>
</evidence>
<protein>
    <submittedName>
        <fullName evidence="4">3'-5' exonuclease</fullName>
    </submittedName>
</protein>
<evidence type="ECO:0000259" key="3">
    <source>
        <dbReference type="SMART" id="SM00479"/>
    </source>
</evidence>
<dbReference type="GO" id="GO:0005829">
    <property type="term" value="C:cytosol"/>
    <property type="evidence" value="ECO:0007669"/>
    <property type="project" value="TreeGrafter"/>
</dbReference>
<keyword evidence="4" id="KW-0378">Hydrolase</keyword>
<reference evidence="4 5" key="1">
    <citation type="submission" date="2019-12" db="EMBL/GenBank/DDBJ databases">
        <title>Neisseriaceae gen. nov. sp. Genome sequencing and assembly.</title>
        <authorList>
            <person name="Liu Z."/>
            <person name="Li A."/>
        </authorList>
    </citation>
    <scope>NUCLEOTIDE SEQUENCE [LARGE SCALE GENOMIC DNA]</scope>
    <source>
        <strain evidence="4 5">B2N2-7</strain>
    </source>
</reference>
<sequence length="202" mass="22310">MERIAVIDFETNGLSPGSSCRATEIAVILVENGKMVDRYQSLMNAGVWIPSDIERLTGISNRMLKSAPPASEVMQEAARFVGNTPLLAHNASFDKKFWDYELGLLGQRRTQDFACSMLLARRLLPQAPNHKLGTLNRYLGLPDTGRAHRALADTEMAANLALYLASHLQQHYGLAEVTHGLLCKLQKQPAAKVKVWLQGLSV</sequence>
<dbReference type="GO" id="GO:0003676">
    <property type="term" value="F:nucleic acid binding"/>
    <property type="evidence" value="ECO:0007669"/>
    <property type="project" value="InterPro"/>
</dbReference>
<dbReference type="FunFam" id="3.30.420.10:FF:000045">
    <property type="entry name" value="3'-5' exonuclease DinG"/>
    <property type="match status" value="1"/>
</dbReference>
<keyword evidence="4" id="KW-0269">Exonuclease</keyword>
<dbReference type="SMART" id="SM00479">
    <property type="entry name" value="EXOIII"/>
    <property type="match status" value="1"/>
</dbReference>
<keyword evidence="4" id="KW-0540">Nuclease</keyword>
<dbReference type="InterPro" id="IPR012337">
    <property type="entry name" value="RNaseH-like_sf"/>
</dbReference>
<dbReference type="GO" id="GO:0008408">
    <property type="term" value="F:3'-5' exonuclease activity"/>
    <property type="evidence" value="ECO:0007669"/>
    <property type="project" value="TreeGrafter"/>
</dbReference>
<evidence type="ECO:0000313" key="4">
    <source>
        <dbReference type="EMBL" id="MXR37981.1"/>
    </source>
</evidence>
<accession>A0A845BTR0</accession>
<comment type="caution">
    <text evidence="4">The sequence shown here is derived from an EMBL/GenBank/DDBJ whole genome shotgun (WGS) entry which is preliminary data.</text>
</comment>
<dbReference type="InterPro" id="IPR013520">
    <property type="entry name" value="Ribonucl_H"/>
</dbReference>
<name>A0A845BTR0_9NEIS</name>
<comment type="subunit">
    <text evidence="2">DNA polymerase III contains a core (composed of alpha, epsilon and theta chains) that associates with a tau subunit. This core dimerizes to form the POLIII' complex. PolIII' associates with the gamma complex (composed of gamma, delta, delta', psi and chi chains) and with the beta chain to form the complete DNA polymerase III complex.</text>
</comment>
<dbReference type="SUPFAM" id="SSF53098">
    <property type="entry name" value="Ribonuclease H-like"/>
    <property type="match status" value="1"/>
</dbReference>
<dbReference type="GO" id="GO:0045004">
    <property type="term" value="P:DNA replication proofreading"/>
    <property type="evidence" value="ECO:0007669"/>
    <property type="project" value="TreeGrafter"/>
</dbReference>
<gene>
    <name evidence="4" type="ORF">GQF02_13455</name>
</gene>
<evidence type="ECO:0000256" key="2">
    <source>
        <dbReference type="ARBA" id="ARBA00026073"/>
    </source>
</evidence>
<dbReference type="Gene3D" id="3.30.420.10">
    <property type="entry name" value="Ribonuclease H-like superfamily/Ribonuclease H"/>
    <property type="match status" value="1"/>
</dbReference>
<feature type="domain" description="Exonuclease" evidence="3">
    <location>
        <begin position="3"/>
        <end position="170"/>
    </location>
</feature>
<dbReference type="PANTHER" id="PTHR30231">
    <property type="entry name" value="DNA POLYMERASE III SUBUNIT EPSILON"/>
    <property type="match status" value="1"/>
</dbReference>
<dbReference type="Proteomes" id="UP000467214">
    <property type="component" value="Unassembled WGS sequence"/>
</dbReference>
<dbReference type="InterPro" id="IPR036397">
    <property type="entry name" value="RNaseH_sf"/>
</dbReference>
<dbReference type="Pfam" id="PF00929">
    <property type="entry name" value="RNase_T"/>
    <property type="match status" value="1"/>
</dbReference>
<dbReference type="RefSeq" id="WP_124735614.1">
    <property type="nucleotide sequence ID" value="NZ_WSSB01000014.1"/>
</dbReference>
<keyword evidence="5" id="KW-1185">Reference proteome</keyword>